<dbReference type="PATRIC" id="fig|135735.6.peg.1151"/>
<dbReference type="RefSeq" id="WP_040058209.1">
    <property type="nucleotide sequence ID" value="NZ_CP011974.1"/>
</dbReference>
<evidence type="ECO:0000256" key="3">
    <source>
        <dbReference type="ARBA" id="ARBA00022692"/>
    </source>
</evidence>
<dbReference type="NCBIfam" id="TIGR00784">
    <property type="entry name" value="citMHS"/>
    <property type="match status" value="1"/>
</dbReference>
<evidence type="ECO:0000256" key="5">
    <source>
        <dbReference type="ARBA" id="ARBA00023136"/>
    </source>
</evidence>
<evidence type="ECO:0000313" key="6">
    <source>
        <dbReference type="EMBL" id="AKO91659.1"/>
    </source>
</evidence>
<sequence length="436" mass="46524">MLTFLGISMVIVFTYLMMSKRLSPVAALTIVPIVFALLGGFGSQIGEMMLDGLKVVAPSAALLLFAILFFGILIDAGLFDPLIRTMLKIVKGDPVKIAVGSAVIAMTVALDGDGTTTHMITISAMLPLYLRLGMNPLILATVSLLSVSIMSGMTPWGGPATRAIASLHLDANEFFIGIVPTMLAGMLSILFTAYMLGRRERKRLGVITMKAASEMKSAISEAAVTSIAHDNLKRPNLRWLNLILTITVMVILIMGLIPIPVLFLIGFVLASIINYPNIEQQRERIMAHAGNAIMVVTLVFAAGIFTGIFSGTKMVDAIANSLVAIIPESLGSFFPIVVALTSMPFTFILSNDAYYFGVLPILAEAGTSYGATAVEIARASVLGQPIHFLSPLVASTLLLVGMVKKDLGEIQKYAFVWALICSLVMIVISVITGAII</sequence>
<evidence type="ECO:0000313" key="7">
    <source>
        <dbReference type="Proteomes" id="UP000036202"/>
    </source>
</evidence>
<reference evidence="6 7" key="1">
    <citation type="journal article" date="2015" name="PLoS ONE">
        <title>Genome Sequence of Bacillus endophyticus and Analysis of Its Companion Mechanism in the Ketogulonigenium vulgare-Bacillus Strain Consortium.</title>
        <authorList>
            <person name="Jia N."/>
            <person name="Du J."/>
            <person name="Ding M.Z."/>
            <person name="Gao F."/>
            <person name="Yuan Y.J."/>
        </authorList>
    </citation>
    <scope>NUCLEOTIDE SEQUENCE [LARGE SCALE GENOMIC DNA]</scope>
    <source>
        <strain evidence="6 7">Hbe603</strain>
    </source>
</reference>
<dbReference type="Pfam" id="PF03600">
    <property type="entry name" value="CitMHS"/>
    <property type="match status" value="1"/>
</dbReference>
<evidence type="ECO:0000256" key="4">
    <source>
        <dbReference type="ARBA" id="ARBA00022989"/>
    </source>
</evidence>
<name>A0A0H4KHB4_9BACI</name>
<dbReference type="GO" id="GO:0016020">
    <property type="term" value="C:membrane"/>
    <property type="evidence" value="ECO:0007669"/>
    <property type="project" value="UniProtKB-SubCell"/>
</dbReference>
<dbReference type="KEGG" id="beo:BEH_05800"/>
<accession>A0A231S935</accession>
<keyword evidence="3" id="KW-0812">Transmembrane</keyword>
<evidence type="ECO:0000256" key="1">
    <source>
        <dbReference type="ARBA" id="ARBA00004141"/>
    </source>
</evidence>
<keyword evidence="4" id="KW-1133">Transmembrane helix</keyword>
<protein>
    <submittedName>
        <fullName evidence="6">Damage-inducible protein CinA</fullName>
    </submittedName>
</protein>
<gene>
    <name evidence="6" type="ORF">BEH_05800</name>
</gene>
<proteinExistence type="predicted"/>
<accession>A0A0H4KHB4</accession>
<organism evidence="6 7">
    <name type="scientific">Priestia filamentosa</name>
    <dbReference type="NCBI Taxonomy" id="1402861"/>
    <lineage>
        <taxon>Bacteria</taxon>
        <taxon>Bacillati</taxon>
        <taxon>Bacillota</taxon>
        <taxon>Bacilli</taxon>
        <taxon>Bacillales</taxon>
        <taxon>Bacillaceae</taxon>
        <taxon>Priestia</taxon>
    </lineage>
</organism>
<dbReference type="InterPro" id="IPR014738">
    <property type="entry name" value="Citrate_transporter"/>
</dbReference>
<dbReference type="GO" id="GO:0015137">
    <property type="term" value="F:citrate transmembrane transporter activity"/>
    <property type="evidence" value="ECO:0007669"/>
    <property type="project" value="InterPro"/>
</dbReference>
<keyword evidence="2" id="KW-0813">Transport</keyword>
<keyword evidence="7" id="KW-1185">Reference proteome</keyword>
<dbReference type="EMBL" id="CP011974">
    <property type="protein sequence ID" value="AKO91659.1"/>
    <property type="molecule type" value="Genomic_DNA"/>
</dbReference>
<comment type="subcellular location">
    <subcellularLocation>
        <location evidence="1">Membrane</location>
        <topology evidence="1">Multi-pass membrane protein</topology>
    </subcellularLocation>
</comment>
<dbReference type="Proteomes" id="UP000036202">
    <property type="component" value="Chromosome"/>
</dbReference>
<keyword evidence="5" id="KW-0472">Membrane</keyword>
<dbReference type="OrthoDB" id="5329450at2"/>
<reference evidence="7" key="2">
    <citation type="submission" date="2015-06" db="EMBL/GenBank/DDBJ databases">
        <title>Genome Sequence of Bacillus endophyticus and Analysis of its Companion Mechanism in the Ketogulonigenium vulgare-Bacillus strain Consortium.</title>
        <authorList>
            <person name="Jia N."/>
            <person name="Du J."/>
            <person name="Ding M.-Z."/>
            <person name="Gao F."/>
            <person name="Yuan Y.-J."/>
        </authorList>
    </citation>
    <scope>NUCLEOTIDE SEQUENCE [LARGE SCALE GENOMIC DNA]</scope>
    <source>
        <strain evidence="7">Hbe603</strain>
    </source>
</reference>
<dbReference type="GeneID" id="93702398"/>
<dbReference type="InterPro" id="IPR004680">
    <property type="entry name" value="Cit_transptr-like_dom"/>
</dbReference>
<evidence type="ECO:0000256" key="2">
    <source>
        <dbReference type="ARBA" id="ARBA00022448"/>
    </source>
</evidence>
<dbReference type="AlphaFoldDB" id="A0A0H4KHB4"/>